<sequence>MELFTRNAIQVIQNIPPGKVMTYGQIAAQAGSPRGARQVARLLHSMSKKYELPWHRVLNAQGKISFQDEDNRLTQKILLTTEGVMVGGNWKVDLVQYRHDPAAMSADMVGEASMIRISNDSGPYKANV</sequence>
<dbReference type="PANTHER" id="PTHR42942">
    <property type="entry name" value="6-O-METHYLGUANINE DNA METHYLTRANSFERASE"/>
    <property type="match status" value="1"/>
</dbReference>
<dbReference type="InterPro" id="IPR036217">
    <property type="entry name" value="MethylDNA_cys_MeTrfase_DNAb"/>
</dbReference>
<accession>A0ABW3LDM0</accession>
<dbReference type="InterPro" id="IPR014048">
    <property type="entry name" value="MethylDNA_cys_MeTrfase_DNA-bd"/>
</dbReference>
<keyword evidence="4" id="KW-1185">Reference proteome</keyword>
<organism evidence="3 4">
    <name type="scientific">Metaplanococcus flavidus</name>
    <dbReference type="NCBI Taxonomy" id="569883"/>
    <lineage>
        <taxon>Bacteria</taxon>
        <taxon>Bacillati</taxon>
        <taxon>Bacillota</taxon>
        <taxon>Bacilli</taxon>
        <taxon>Bacillales</taxon>
        <taxon>Caryophanaceae</taxon>
        <taxon>Metaplanococcus</taxon>
    </lineage>
</organism>
<dbReference type="EMBL" id="JBHTKI010000008">
    <property type="protein sequence ID" value="MFD1031247.1"/>
    <property type="molecule type" value="Genomic_DNA"/>
</dbReference>
<keyword evidence="1" id="KW-0227">DNA damage</keyword>
<protein>
    <submittedName>
        <fullName evidence="3">MGMT family protein</fullName>
    </submittedName>
</protein>
<dbReference type="Proteomes" id="UP001597109">
    <property type="component" value="Unassembled WGS sequence"/>
</dbReference>
<evidence type="ECO:0000256" key="1">
    <source>
        <dbReference type="ARBA" id="ARBA00022763"/>
    </source>
</evidence>
<evidence type="ECO:0000313" key="4">
    <source>
        <dbReference type="Proteomes" id="UP001597109"/>
    </source>
</evidence>
<reference evidence="4" key="1">
    <citation type="journal article" date="2019" name="Int. J. Syst. Evol. Microbiol.">
        <title>The Global Catalogue of Microorganisms (GCM) 10K type strain sequencing project: providing services to taxonomists for standard genome sequencing and annotation.</title>
        <authorList>
            <consortium name="The Broad Institute Genomics Platform"/>
            <consortium name="The Broad Institute Genome Sequencing Center for Infectious Disease"/>
            <person name="Wu L."/>
            <person name="Ma J."/>
        </authorList>
    </citation>
    <scope>NUCLEOTIDE SEQUENCE [LARGE SCALE GENOMIC DNA]</scope>
    <source>
        <strain evidence="4">CCUG 56756</strain>
    </source>
</reference>
<gene>
    <name evidence="3" type="ORF">ACFQ1X_07335</name>
</gene>
<dbReference type="InterPro" id="IPR036388">
    <property type="entry name" value="WH-like_DNA-bd_sf"/>
</dbReference>
<name>A0ABW3LDM0_9BACL</name>
<proteinExistence type="predicted"/>
<dbReference type="RefSeq" id="WP_144837916.1">
    <property type="nucleotide sequence ID" value="NZ_JBHTKI010000008.1"/>
</dbReference>
<dbReference type="InterPro" id="IPR052520">
    <property type="entry name" value="ATL_DNA_repair"/>
</dbReference>
<dbReference type="Gene3D" id="1.10.10.10">
    <property type="entry name" value="Winged helix-like DNA-binding domain superfamily/Winged helix DNA-binding domain"/>
    <property type="match status" value="1"/>
</dbReference>
<comment type="caution">
    <text evidence="3">The sequence shown here is derived from an EMBL/GenBank/DDBJ whole genome shotgun (WGS) entry which is preliminary data.</text>
</comment>
<dbReference type="CDD" id="cd06445">
    <property type="entry name" value="ATase"/>
    <property type="match status" value="1"/>
</dbReference>
<evidence type="ECO:0000313" key="3">
    <source>
        <dbReference type="EMBL" id="MFD1031247.1"/>
    </source>
</evidence>
<dbReference type="Pfam" id="PF01035">
    <property type="entry name" value="DNA_binding_1"/>
    <property type="match status" value="1"/>
</dbReference>
<dbReference type="SUPFAM" id="SSF46767">
    <property type="entry name" value="Methylated DNA-protein cysteine methyltransferase, C-terminal domain"/>
    <property type="match status" value="1"/>
</dbReference>
<dbReference type="PANTHER" id="PTHR42942:SF1">
    <property type="entry name" value="ALKYLTRANSFERASE-LIKE PROTEIN 1"/>
    <property type="match status" value="1"/>
</dbReference>
<feature type="domain" description="Methylated-DNA-[protein]-cysteine S-methyltransferase DNA binding" evidence="2">
    <location>
        <begin position="4"/>
        <end position="84"/>
    </location>
</feature>
<evidence type="ECO:0000259" key="2">
    <source>
        <dbReference type="Pfam" id="PF01035"/>
    </source>
</evidence>